<dbReference type="Proteomes" id="UP000541735">
    <property type="component" value="Unassembled WGS sequence"/>
</dbReference>
<evidence type="ECO:0000256" key="1">
    <source>
        <dbReference type="ARBA" id="ARBA00002190"/>
    </source>
</evidence>
<dbReference type="Pfam" id="PF00872">
    <property type="entry name" value="Transposase_mut"/>
    <property type="match status" value="1"/>
</dbReference>
<evidence type="ECO:0000256" key="6">
    <source>
        <dbReference type="RuleBase" id="RU365089"/>
    </source>
</evidence>
<gene>
    <name evidence="8" type="ORF">HCB27_14060</name>
    <name evidence="9" type="ORF">HCB27_14435</name>
</gene>
<proteinExistence type="inferred from homology"/>
<dbReference type="AlphaFoldDB" id="A0A7X0Z8B4"/>
<dbReference type="EMBL" id="JAARYD010000007">
    <property type="protein sequence ID" value="MBC2177753.1"/>
    <property type="molecule type" value="Genomic_DNA"/>
</dbReference>
<sequence length="94" mass="10674">MKDVFRPLFEQLLQGEMGHHLGDSAHSREGTEDDNRRNGYGNKTVRTSYGKVPIDVPRDRSGTFEPQLIPKRQKDVSSIENKVLARGDAYQFIA</sequence>
<evidence type="ECO:0000256" key="4">
    <source>
        <dbReference type="ARBA" id="ARBA00023125"/>
    </source>
</evidence>
<evidence type="ECO:0000313" key="8">
    <source>
        <dbReference type="EMBL" id="MBC2177753.1"/>
    </source>
</evidence>
<keyword evidence="4 6" id="KW-0238">DNA-binding</keyword>
<evidence type="ECO:0000256" key="2">
    <source>
        <dbReference type="ARBA" id="ARBA00010961"/>
    </source>
</evidence>
<evidence type="ECO:0000313" key="10">
    <source>
        <dbReference type="Proteomes" id="UP000541735"/>
    </source>
</evidence>
<dbReference type="EMBL" id="JAARYD010000007">
    <property type="protein sequence ID" value="MBC2177826.1"/>
    <property type="molecule type" value="Genomic_DNA"/>
</dbReference>
<evidence type="ECO:0000256" key="5">
    <source>
        <dbReference type="ARBA" id="ARBA00023172"/>
    </source>
</evidence>
<dbReference type="GO" id="GO:0003677">
    <property type="term" value="F:DNA binding"/>
    <property type="evidence" value="ECO:0007669"/>
    <property type="project" value="UniProtKB-UniRule"/>
</dbReference>
<protein>
    <recommendedName>
        <fullName evidence="6">Mutator family transposase</fullName>
    </recommendedName>
</protein>
<reference evidence="9 10" key="1">
    <citation type="submission" date="2020-03" db="EMBL/GenBank/DDBJ databases">
        <title>Soil Listeria distribution.</title>
        <authorList>
            <person name="Liao J."/>
            <person name="Wiedmann M."/>
        </authorList>
    </citation>
    <scope>NUCLEOTIDE SEQUENCE [LARGE SCALE GENOMIC DNA]</scope>
    <source>
        <strain evidence="9 10">FSL L7-0259</strain>
    </source>
</reference>
<keyword evidence="3 6" id="KW-0815">Transposition</keyword>
<keyword evidence="5 6" id="KW-0233">DNA recombination</keyword>
<evidence type="ECO:0000313" key="9">
    <source>
        <dbReference type="EMBL" id="MBC2177826.1"/>
    </source>
</evidence>
<keyword evidence="6" id="KW-0814">Transposable element</keyword>
<feature type="compositionally biased region" description="Basic and acidic residues" evidence="7">
    <location>
        <begin position="17"/>
        <end position="37"/>
    </location>
</feature>
<comment type="similarity">
    <text evidence="2 6">Belongs to the transposase mutator family.</text>
</comment>
<feature type="region of interest" description="Disordered" evidence="7">
    <location>
        <begin position="16"/>
        <end position="64"/>
    </location>
</feature>
<accession>A0A7X0Z8B4</accession>
<comment type="caution">
    <text evidence="9">The sequence shown here is derived from an EMBL/GenBank/DDBJ whole genome shotgun (WGS) entry which is preliminary data.</text>
</comment>
<organism evidence="9 10">
    <name type="scientific">Listeria booriae</name>
    <dbReference type="NCBI Taxonomy" id="1552123"/>
    <lineage>
        <taxon>Bacteria</taxon>
        <taxon>Bacillati</taxon>
        <taxon>Bacillota</taxon>
        <taxon>Bacilli</taxon>
        <taxon>Bacillales</taxon>
        <taxon>Listeriaceae</taxon>
        <taxon>Listeria</taxon>
    </lineage>
</organism>
<evidence type="ECO:0000256" key="7">
    <source>
        <dbReference type="SAM" id="MobiDB-lite"/>
    </source>
</evidence>
<dbReference type="PANTHER" id="PTHR33217:SF8">
    <property type="entry name" value="MUTATOR FAMILY TRANSPOSASE"/>
    <property type="match status" value="1"/>
</dbReference>
<comment type="function">
    <text evidence="1 6">Required for the transposition of the insertion element.</text>
</comment>
<name>A0A7X0Z8B4_9LIST</name>
<dbReference type="PANTHER" id="PTHR33217">
    <property type="entry name" value="TRANSPOSASE FOR INSERTION SEQUENCE ELEMENT IS1081"/>
    <property type="match status" value="1"/>
</dbReference>
<dbReference type="GO" id="GO:0004803">
    <property type="term" value="F:transposase activity"/>
    <property type="evidence" value="ECO:0007669"/>
    <property type="project" value="UniProtKB-UniRule"/>
</dbReference>
<dbReference type="GO" id="GO:0006313">
    <property type="term" value="P:DNA transposition"/>
    <property type="evidence" value="ECO:0007669"/>
    <property type="project" value="UniProtKB-UniRule"/>
</dbReference>
<dbReference type="InterPro" id="IPR001207">
    <property type="entry name" value="Transposase_mutator"/>
</dbReference>
<evidence type="ECO:0000256" key="3">
    <source>
        <dbReference type="ARBA" id="ARBA00022578"/>
    </source>
</evidence>